<evidence type="ECO:0000256" key="5">
    <source>
        <dbReference type="ARBA" id="ARBA00022801"/>
    </source>
</evidence>
<dbReference type="GO" id="GO:0005829">
    <property type="term" value="C:cytosol"/>
    <property type="evidence" value="ECO:0007669"/>
    <property type="project" value="TreeGrafter"/>
</dbReference>
<sequence>DIFLPKEKSVQKNIKVLVKVINWSIMQGKMIKVIGQKGENNAEMESIVLEKGFRIEFPNAVELEAERIHKSYKASFAEEIKKRRDMLGTTTFTIDPFDAKDFDDAISFKDLGDNKYEIGIHIADVSHFVTPGTELDREAEKRGLSVYLVDRTIPMLPEILSNDFCSLNPDEDKLTFSAIFTMTGDGKVLDEWFGRTVIHSNKRFAYEEAQEVIDGKLSGPYQTELRKLREIAQKLEKAKYHGGAINFETEEVKFVLDSKGKPIRVYKKSRLETHKLVEEFMLLANRSVAKFVFMSQNKGFLKGKQSVYRIHAKPDPDRIQDLATFLKALGFDLRNKEGLVTSKDINTLLKEVEGTPNEELIKTAAIRSMAKAAYSTKNIGHFGLAFSYYTHFTSPIRRYPDLLVHRFLERELSGGKIEQNEFEKFERICLASSELEKKASDAERASIKYKQVEYMQEHIGEEFAGTITGVVEWGIYIEEKETKCEGMIKIRDLGDDYFTLDEKNYTVVGQKTGKKFRLGDTVKFKVVGADLDKRALDYSLV</sequence>
<comment type="catalytic activity">
    <reaction evidence="1">
        <text>Exonucleolytic cleavage in the 3'- to 5'-direction to yield nucleoside 5'-phosphates.</text>
        <dbReference type="EC" id="3.1.13.1"/>
    </reaction>
</comment>
<dbReference type="Proteomes" id="UP000176558">
    <property type="component" value="Unassembled WGS sequence"/>
</dbReference>
<dbReference type="GO" id="GO:0006402">
    <property type="term" value="P:mRNA catabolic process"/>
    <property type="evidence" value="ECO:0007669"/>
    <property type="project" value="TreeGrafter"/>
</dbReference>
<feature type="domain" description="S1 motif" evidence="8">
    <location>
        <begin position="460"/>
        <end position="541"/>
    </location>
</feature>
<keyword evidence="6" id="KW-0269">Exonuclease</keyword>
<keyword evidence="4" id="KW-0540">Nuclease</keyword>
<protein>
    <recommendedName>
        <fullName evidence="2">exoribonuclease II</fullName>
        <ecNumber evidence="2">3.1.13.1</ecNumber>
    </recommendedName>
</protein>
<gene>
    <name evidence="9" type="ORF">A3G99_01680</name>
</gene>
<evidence type="ECO:0000256" key="1">
    <source>
        <dbReference type="ARBA" id="ARBA00001849"/>
    </source>
</evidence>
<evidence type="ECO:0000313" key="9">
    <source>
        <dbReference type="EMBL" id="OHB12961.1"/>
    </source>
</evidence>
<dbReference type="InterPro" id="IPR040476">
    <property type="entry name" value="CSD2"/>
</dbReference>
<dbReference type="InterPro" id="IPR011805">
    <property type="entry name" value="RNase_R"/>
</dbReference>
<dbReference type="PANTHER" id="PTHR23355:SF9">
    <property type="entry name" value="DIS3-LIKE EXONUCLEASE 2"/>
    <property type="match status" value="1"/>
</dbReference>
<evidence type="ECO:0000256" key="3">
    <source>
        <dbReference type="ARBA" id="ARBA00022490"/>
    </source>
</evidence>
<evidence type="ECO:0000313" key="10">
    <source>
        <dbReference type="Proteomes" id="UP000176558"/>
    </source>
</evidence>
<keyword evidence="3" id="KW-0963">Cytoplasm</keyword>
<keyword evidence="7" id="KW-0694">RNA-binding</keyword>
<dbReference type="PANTHER" id="PTHR23355">
    <property type="entry name" value="RIBONUCLEASE"/>
    <property type="match status" value="1"/>
</dbReference>
<dbReference type="InterPro" id="IPR004476">
    <property type="entry name" value="RNase_II/RNase_R"/>
</dbReference>
<dbReference type="SMART" id="SM00316">
    <property type="entry name" value="S1"/>
    <property type="match status" value="1"/>
</dbReference>
<dbReference type="SUPFAM" id="SSF50249">
    <property type="entry name" value="Nucleic acid-binding proteins"/>
    <property type="match status" value="2"/>
</dbReference>
<dbReference type="Gene3D" id="2.40.50.140">
    <property type="entry name" value="Nucleic acid-binding proteins"/>
    <property type="match status" value="1"/>
</dbReference>
<evidence type="ECO:0000256" key="7">
    <source>
        <dbReference type="ARBA" id="ARBA00022884"/>
    </source>
</evidence>
<dbReference type="InterPro" id="IPR022966">
    <property type="entry name" value="RNase_II/R_CS"/>
</dbReference>
<evidence type="ECO:0000256" key="4">
    <source>
        <dbReference type="ARBA" id="ARBA00022722"/>
    </source>
</evidence>
<keyword evidence="5" id="KW-0378">Hydrolase</keyword>
<evidence type="ECO:0000256" key="6">
    <source>
        <dbReference type="ARBA" id="ARBA00022839"/>
    </source>
</evidence>
<dbReference type="GO" id="GO:0003723">
    <property type="term" value="F:RNA binding"/>
    <property type="evidence" value="ECO:0007669"/>
    <property type="project" value="UniProtKB-KW"/>
</dbReference>
<dbReference type="PROSITE" id="PS50126">
    <property type="entry name" value="S1"/>
    <property type="match status" value="1"/>
</dbReference>
<dbReference type="AlphaFoldDB" id="A0A1G2UUA7"/>
<proteinExistence type="inferred from homology"/>
<dbReference type="InterPro" id="IPR001900">
    <property type="entry name" value="RNase_II/R"/>
</dbReference>
<accession>A0A1G2UUA7</accession>
<dbReference type="NCBIfam" id="TIGR00358">
    <property type="entry name" value="3_prime_RNase"/>
    <property type="match status" value="1"/>
</dbReference>
<dbReference type="EC" id="3.1.13.1" evidence="2"/>
<dbReference type="PROSITE" id="PS01175">
    <property type="entry name" value="RIBONUCLEASE_II"/>
    <property type="match status" value="1"/>
</dbReference>
<name>A0A1G2UUA7_9BACT</name>
<dbReference type="NCBIfam" id="TIGR02063">
    <property type="entry name" value="RNase_R"/>
    <property type="match status" value="1"/>
</dbReference>
<reference evidence="9 10" key="1">
    <citation type="journal article" date="2016" name="Nat. Commun.">
        <title>Thousands of microbial genomes shed light on interconnected biogeochemical processes in an aquifer system.</title>
        <authorList>
            <person name="Anantharaman K."/>
            <person name="Brown C.T."/>
            <person name="Hug L.A."/>
            <person name="Sharon I."/>
            <person name="Castelle C.J."/>
            <person name="Probst A.J."/>
            <person name="Thomas B.C."/>
            <person name="Singh A."/>
            <person name="Wilkins M.J."/>
            <person name="Karaoz U."/>
            <person name="Brodie E.L."/>
            <person name="Williams K.H."/>
            <person name="Hubbard S.S."/>
            <person name="Banfield J.F."/>
        </authorList>
    </citation>
    <scope>NUCLEOTIDE SEQUENCE [LARGE SCALE GENOMIC DNA]</scope>
</reference>
<dbReference type="HAMAP" id="MF_01895">
    <property type="entry name" value="RNase_R"/>
    <property type="match status" value="1"/>
</dbReference>
<dbReference type="Pfam" id="PF00773">
    <property type="entry name" value="RNB"/>
    <property type="match status" value="1"/>
</dbReference>
<dbReference type="Pfam" id="PF17876">
    <property type="entry name" value="CSD2"/>
    <property type="match status" value="1"/>
</dbReference>
<comment type="caution">
    <text evidence="9">The sequence shown here is derived from an EMBL/GenBank/DDBJ whole genome shotgun (WGS) entry which is preliminary data.</text>
</comment>
<feature type="non-terminal residue" evidence="9">
    <location>
        <position position="1"/>
    </location>
</feature>
<dbReference type="InterPro" id="IPR050180">
    <property type="entry name" value="RNR_Ribonuclease"/>
</dbReference>
<evidence type="ECO:0000259" key="8">
    <source>
        <dbReference type="PROSITE" id="PS50126"/>
    </source>
</evidence>
<dbReference type="Pfam" id="PF00575">
    <property type="entry name" value="S1"/>
    <property type="match status" value="1"/>
</dbReference>
<dbReference type="CDD" id="cd04471">
    <property type="entry name" value="S1_RNase_R"/>
    <property type="match status" value="1"/>
</dbReference>
<dbReference type="InterPro" id="IPR012340">
    <property type="entry name" value="NA-bd_OB-fold"/>
</dbReference>
<dbReference type="InterPro" id="IPR003029">
    <property type="entry name" value="S1_domain"/>
</dbReference>
<organism evidence="9 10">
    <name type="scientific">Candidatus Zambryskibacteria bacterium RIFCSPLOWO2_12_FULL_39_23</name>
    <dbReference type="NCBI Taxonomy" id="1802776"/>
    <lineage>
        <taxon>Bacteria</taxon>
        <taxon>Candidatus Zambryskiibacteriota</taxon>
    </lineage>
</organism>
<dbReference type="GO" id="GO:0008859">
    <property type="term" value="F:exoribonuclease II activity"/>
    <property type="evidence" value="ECO:0007669"/>
    <property type="project" value="UniProtKB-EC"/>
</dbReference>
<dbReference type="EMBL" id="MHWT01000008">
    <property type="protein sequence ID" value="OHB12961.1"/>
    <property type="molecule type" value="Genomic_DNA"/>
</dbReference>
<dbReference type="SMART" id="SM00955">
    <property type="entry name" value="RNB"/>
    <property type="match status" value="1"/>
</dbReference>
<evidence type="ECO:0000256" key="2">
    <source>
        <dbReference type="ARBA" id="ARBA00012163"/>
    </source>
</evidence>